<evidence type="ECO:0000256" key="6">
    <source>
        <dbReference type="SAM" id="MobiDB-lite"/>
    </source>
</evidence>
<keyword evidence="2" id="KW-0547">Nucleotide-binding</keyword>
<gene>
    <name evidence="8" type="ORF">FQ154_07640</name>
</gene>
<keyword evidence="1 8" id="KW-0436">Ligase</keyword>
<comment type="caution">
    <text evidence="8">The sequence shown here is derived from an EMBL/GenBank/DDBJ whole genome shotgun (WGS) entry which is preliminary data.</text>
</comment>
<evidence type="ECO:0000256" key="2">
    <source>
        <dbReference type="ARBA" id="ARBA00022741"/>
    </source>
</evidence>
<dbReference type="InterPro" id="IPR008988">
    <property type="entry name" value="Transcriptional_repressor_C"/>
</dbReference>
<evidence type="ECO:0000313" key="9">
    <source>
        <dbReference type="Proteomes" id="UP000323856"/>
    </source>
</evidence>
<dbReference type="EC" id="6.3.4.15" evidence="5"/>
<feature type="region of interest" description="Disordered" evidence="6">
    <location>
        <begin position="1"/>
        <end position="32"/>
    </location>
</feature>
<dbReference type="InterPro" id="IPR003142">
    <property type="entry name" value="BPL_C"/>
</dbReference>
<dbReference type="PANTHER" id="PTHR12835:SF5">
    <property type="entry name" value="BIOTIN--PROTEIN LIGASE"/>
    <property type="match status" value="1"/>
</dbReference>
<dbReference type="Gene3D" id="2.30.30.100">
    <property type="match status" value="1"/>
</dbReference>
<keyword evidence="3" id="KW-0067">ATP-binding</keyword>
<dbReference type="SUPFAM" id="SSF50037">
    <property type="entry name" value="C-terminal domain of transcriptional repressors"/>
    <property type="match status" value="1"/>
</dbReference>
<reference evidence="8 9" key="1">
    <citation type="submission" date="2019-07" db="EMBL/GenBank/DDBJ databases">
        <title>Analysis of the biochemical properties, biological activity and biotechnological potential of siderophores and biosurfactants produced by Antarctic psychrotolerant bacteria.</title>
        <authorList>
            <person name="Styczynski M."/>
            <person name="Krucon T."/>
            <person name="Decewicz P."/>
            <person name="Dziewit L."/>
        </authorList>
    </citation>
    <scope>NUCLEOTIDE SEQUENCE [LARGE SCALE GENOMIC DNA]</scope>
    <source>
        <strain evidence="8 9">ANT_H27</strain>
    </source>
</reference>
<dbReference type="Pfam" id="PF03099">
    <property type="entry name" value="BPL_LplA_LipB"/>
    <property type="match status" value="1"/>
</dbReference>
<dbReference type="InterPro" id="IPR004408">
    <property type="entry name" value="Biotin_CoA_COase_ligase"/>
</dbReference>
<evidence type="ECO:0000256" key="4">
    <source>
        <dbReference type="ARBA" id="ARBA00023267"/>
    </source>
</evidence>
<dbReference type="InterPro" id="IPR004143">
    <property type="entry name" value="BPL_LPL_catalytic"/>
</dbReference>
<protein>
    <recommendedName>
        <fullName evidence="5">biotin--[biotin carboxyl-carrier protein] ligase</fullName>
        <ecNumber evidence="5">6.3.4.15</ecNumber>
    </recommendedName>
</protein>
<dbReference type="GO" id="GO:0005737">
    <property type="term" value="C:cytoplasm"/>
    <property type="evidence" value="ECO:0007669"/>
    <property type="project" value="TreeGrafter"/>
</dbReference>
<feature type="compositionally biased region" description="Low complexity" evidence="6">
    <location>
        <begin position="15"/>
        <end position="28"/>
    </location>
</feature>
<dbReference type="RefSeq" id="WP_149619257.1">
    <property type="nucleotide sequence ID" value="NZ_VOBL01000006.1"/>
</dbReference>
<feature type="domain" description="BPL/LPL catalytic" evidence="7">
    <location>
        <begin position="44"/>
        <end position="225"/>
    </location>
</feature>
<evidence type="ECO:0000313" key="8">
    <source>
        <dbReference type="EMBL" id="KAA0977581.1"/>
    </source>
</evidence>
<sequence>MSIKPHQETPENQRATSAAAADPVAGAADRVPLDEPRLRTVMDELGMGELWVSEHTGSTNDDLAQRATHQPLTNLSVETTEYQMAGHGRLGRGWQAPARSSLATSIYFRPTPGFNQAGLAWLSMLCSTAMVWTLREDAGVRAGLKWPNDVVAGGSKVCGVLAQLVMRPEGPVVIVGAGLNVSLTAAELPVATAASLGTLGAATLDRTLLLEGYLRRVTHLFRAFEGAGGDASTPARYPVPQQLSAPEADSVAPMAPSQVRDTSSSLREVVRSAMVTIGHQVDAHLPNGTVLRGTATDLDAEGALRVRDEAGTEHHILAGDVQHLRRSDGSYA</sequence>
<evidence type="ECO:0000256" key="1">
    <source>
        <dbReference type="ARBA" id="ARBA00022598"/>
    </source>
</evidence>
<organism evidence="8 9">
    <name type="scientific">Paeniglutamicibacter gangotriensis</name>
    <dbReference type="NCBI Taxonomy" id="254787"/>
    <lineage>
        <taxon>Bacteria</taxon>
        <taxon>Bacillati</taxon>
        <taxon>Actinomycetota</taxon>
        <taxon>Actinomycetes</taxon>
        <taxon>Micrococcales</taxon>
        <taxon>Micrococcaceae</taxon>
        <taxon>Paeniglutamicibacter</taxon>
    </lineage>
</organism>
<keyword evidence="4" id="KW-0092">Biotin</keyword>
<dbReference type="Pfam" id="PF02237">
    <property type="entry name" value="BPL_C"/>
    <property type="match status" value="1"/>
</dbReference>
<dbReference type="SUPFAM" id="SSF55681">
    <property type="entry name" value="Class II aaRS and biotin synthetases"/>
    <property type="match status" value="1"/>
</dbReference>
<dbReference type="GO" id="GO:0005524">
    <property type="term" value="F:ATP binding"/>
    <property type="evidence" value="ECO:0007669"/>
    <property type="project" value="UniProtKB-KW"/>
</dbReference>
<dbReference type="Gene3D" id="3.30.930.10">
    <property type="entry name" value="Bira Bifunctional Protein, Domain 2"/>
    <property type="match status" value="1"/>
</dbReference>
<evidence type="ECO:0000256" key="3">
    <source>
        <dbReference type="ARBA" id="ARBA00022840"/>
    </source>
</evidence>
<feature type="compositionally biased region" description="Basic and acidic residues" evidence="6">
    <location>
        <begin position="1"/>
        <end position="11"/>
    </location>
</feature>
<accession>A0A5B0EIA5</accession>
<dbReference type="Proteomes" id="UP000323856">
    <property type="component" value="Unassembled WGS sequence"/>
</dbReference>
<dbReference type="AlphaFoldDB" id="A0A5B0EIA5"/>
<dbReference type="GO" id="GO:0004077">
    <property type="term" value="F:biotin--[biotin carboxyl-carrier protein] ligase activity"/>
    <property type="evidence" value="ECO:0007669"/>
    <property type="project" value="UniProtKB-EC"/>
</dbReference>
<evidence type="ECO:0000256" key="5">
    <source>
        <dbReference type="ARBA" id="ARBA00024227"/>
    </source>
</evidence>
<dbReference type="OrthoDB" id="9807064at2"/>
<name>A0A5B0EIA5_9MICC</name>
<dbReference type="PANTHER" id="PTHR12835">
    <property type="entry name" value="BIOTIN PROTEIN LIGASE"/>
    <property type="match status" value="1"/>
</dbReference>
<dbReference type="PROSITE" id="PS51733">
    <property type="entry name" value="BPL_LPL_CATALYTIC"/>
    <property type="match status" value="1"/>
</dbReference>
<dbReference type="CDD" id="cd16442">
    <property type="entry name" value="BPL"/>
    <property type="match status" value="1"/>
</dbReference>
<evidence type="ECO:0000259" key="7">
    <source>
        <dbReference type="PROSITE" id="PS51733"/>
    </source>
</evidence>
<dbReference type="InterPro" id="IPR045864">
    <property type="entry name" value="aa-tRNA-synth_II/BPL/LPL"/>
</dbReference>
<dbReference type="NCBIfam" id="TIGR00121">
    <property type="entry name" value="birA_ligase"/>
    <property type="match status" value="1"/>
</dbReference>
<dbReference type="EMBL" id="VOBL01000006">
    <property type="protein sequence ID" value="KAA0977581.1"/>
    <property type="molecule type" value="Genomic_DNA"/>
</dbReference>
<proteinExistence type="predicted"/>